<keyword evidence="2" id="KW-1185">Reference proteome</keyword>
<dbReference type="Proteomes" id="UP000541444">
    <property type="component" value="Unassembled WGS sequence"/>
</dbReference>
<comment type="caution">
    <text evidence="1">The sequence shown here is derived from an EMBL/GenBank/DDBJ whole genome shotgun (WGS) entry which is preliminary data.</text>
</comment>
<sequence>MDPRYYRQTIAASPCLTSMERLSGRKEKFGMVKRDNGLQYKELIETKNALERFKDYELKNKESGDAWLSLREHQNELMRKSMHVRCLGLDGDFKCLILLEVMHLVVVDVAIVKGRIETEPQLTRLLHHQLIIIMKDLSSEESSVQIRQRSGDEVPILHQIHDLQIEEMVVQQGE</sequence>
<name>A0A7J7M7J6_9MAGN</name>
<protein>
    <submittedName>
        <fullName evidence="1">Uncharacterized protein</fullName>
    </submittedName>
</protein>
<accession>A0A7J7M7J6</accession>
<gene>
    <name evidence="1" type="ORF">GIB67_020932</name>
</gene>
<proteinExistence type="predicted"/>
<dbReference type="AlphaFoldDB" id="A0A7J7M7J6"/>
<dbReference type="EMBL" id="JACGCM010001726">
    <property type="protein sequence ID" value="KAF6150849.1"/>
    <property type="molecule type" value="Genomic_DNA"/>
</dbReference>
<evidence type="ECO:0000313" key="1">
    <source>
        <dbReference type="EMBL" id="KAF6150849.1"/>
    </source>
</evidence>
<organism evidence="1 2">
    <name type="scientific">Kingdonia uniflora</name>
    <dbReference type="NCBI Taxonomy" id="39325"/>
    <lineage>
        <taxon>Eukaryota</taxon>
        <taxon>Viridiplantae</taxon>
        <taxon>Streptophyta</taxon>
        <taxon>Embryophyta</taxon>
        <taxon>Tracheophyta</taxon>
        <taxon>Spermatophyta</taxon>
        <taxon>Magnoliopsida</taxon>
        <taxon>Ranunculales</taxon>
        <taxon>Circaeasteraceae</taxon>
        <taxon>Kingdonia</taxon>
    </lineage>
</organism>
<evidence type="ECO:0000313" key="2">
    <source>
        <dbReference type="Proteomes" id="UP000541444"/>
    </source>
</evidence>
<reference evidence="1 2" key="1">
    <citation type="journal article" date="2020" name="IScience">
        <title>Genome Sequencing of the Endangered Kingdonia uniflora (Circaeasteraceae, Ranunculales) Reveals Potential Mechanisms of Evolutionary Specialization.</title>
        <authorList>
            <person name="Sun Y."/>
            <person name="Deng T."/>
            <person name="Zhang A."/>
            <person name="Moore M.J."/>
            <person name="Landis J.B."/>
            <person name="Lin N."/>
            <person name="Zhang H."/>
            <person name="Zhang X."/>
            <person name="Huang J."/>
            <person name="Zhang X."/>
            <person name="Sun H."/>
            <person name="Wang H."/>
        </authorList>
    </citation>
    <scope>NUCLEOTIDE SEQUENCE [LARGE SCALE GENOMIC DNA]</scope>
    <source>
        <strain evidence="1">TB1705</strain>
        <tissue evidence="1">Leaf</tissue>
    </source>
</reference>